<feature type="domain" description="Replication protein A 70 kDa DNA-binding subunit B/D first OB fold" evidence="1">
    <location>
        <begin position="7"/>
        <end position="99"/>
    </location>
</feature>
<dbReference type="Gramene" id="Psat03G0470300-T1">
    <property type="protein sequence ID" value="KAI5430223.1"/>
    <property type="gene ID" value="KIW84_034703"/>
</dbReference>
<reference evidence="2 3" key="1">
    <citation type="journal article" date="2022" name="Nat. Genet.">
        <title>Improved pea reference genome and pan-genome highlight genomic features and evolutionary characteristics.</title>
        <authorList>
            <person name="Yang T."/>
            <person name="Liu R."/>
            <person name="Luo Y."/>
            <person name="Hu S."/>
            <person name="Wang D."/>
            <person name="Wang C."/>
            <person name="Pandey M.K."/>
            <person name="Ge S."/>
            <person name="Xu Q."/>
            <person name="Li N."/>
            <person name="Li G."/>
            <person name="Huang Y."/>
            <person name="Saxena R.K."/>
            <person name="Ji Y."/>
            <person name="Li M."/>
            <person name="Yan X."/>
            <person name="He Y."/>
            <person name="Liu Y."/>
            <person name="Wang X."/>
            <person name="Xiang C."/>
            <person name="Varshney R.K."/>
            <person name="Ding H."/>
            <person name="Gao S."/>
            <person name="Zong X."/>
        </authorList>
    </citation>
    <scope>NUCLEOTIDE SEQUENCE [LARGE SCALE GENOMIC DNA]</scope>
    <source>
        <strain evidence="2 3">cv. Zhongwan 6</strain>
    </source>
</reference>
<dbReference type="CDD" id="cd04480">
    <property type="entry name" value="RPA1_DBD_A_like"/>
    <property type="match status" value="1"/>
</dbReference>
<dbReference type="Proteomes" id="UP001058974">
    <property type="component" value="Chromosome 3"/>
</dbReference>
<comment type="caution">
    <text evidence="2">The sequence shown here is derived from an EMBL/GenBank/DDBJ whole genome shotgun (WGS) entry which is preliminary data.</text>
</comment>
<evidence type="ECO:0000313" key="3">
    <source>
        <dbReference type="Proteomes" id="UP001058974"/>
    </source>
</evidence>
<evidence type="ECO:0000313" key="2">
    <source>
        <dbReference type="EMBL" id="KAI5430223.1"/>
    </source>
</evidence>
<sequence length="305" mass="35605">MARPIEDVRDTNDFKDLWKIAVRIRDLWFVKSVSNKEHLKMVLVDAKCDMTQVIIQSHLILKHKPTFIVGNTYIMHNFKVSNNDFSFKETTYSFKLLFYGIIGGVTEIIHIQMNAENHKYKVVFAITDMSIDKFLWKAEILSLAEINNLQNISETTNAIVAILENFEVGQSECYYDGCSEFTRSAALKYEKLKCFTNHETDKPIPRYKLEVLGMDGKFRARFVFWDNDCVKLMGKFSLELKRELIEIQMNVKNHKYKVVFAINDMSKSLVQCTIWGILTSQLYNYYNSNKDLDNVIVLLQNARVK</sequence>
<proteinExistence type="predicted"/>
<keyword evidence="3" id="KW-1185">Reference proteome</keyword>
<dbReference type="SUPFAM" id="SSF50249">
    <property type="entry name" value="Nucleic acid-binding proteins"/>
    <property type="match status" value="1"/>
</dbReference>
<dbReference type="InterPro" id="IPR003871">
    <property type="entry name" value="RFA1B/D_OB_1st"/>
</dbReference>
<dbReference type="AlphaFoldDB" id="A0A9D5B1H3"/>
<gene>
    <name evidence="2" type="ORF">KIW84_034703</name>
</gene>
<dbReference type="EMBL" id="JAMSHJ010000003">
    <property type="protein sequence ID" value="KAI5430223.1"/>
    <property type="molecule type" value="Genomic_DNA"/>
</dbReference>
<accession>A0A9D5B1H3</accession>
<dbReference type="InterPro" id="IPR012340">
    <property type="entry name" value="NA-bd_OB-fold"/>
</dbReference>
<dbReference type="Gene3D" id="2.40.50.140">
    <property type="entry name" value="Nucleic acid-binding proteins"/>
    <property type="match status" value="2"/>
</dbReference>
<protein>
    <recommendedName>
        <fullName evidence="1">Replication protein A 70 kDa DNA-binding subunit B/D first OB fold domain-containing protein</fullName>
    </recommendedName>
</protein>
<evidence type="ECO:0000259" key="1">
    <source>
        <dbReference type="Pfam" id="PF02721"/>
    </source>
</evidence>
<dbReference type="Pfam" id="PF02721">
    <property type="entry name" value="DUF223"/>
    <property type="match status" value="1"/>
</dbReference>
<organism evidence="2 3">
    <name type="scientific">Pisum sativum</name>
    <name type="common">Garden pea</name>
    <name type="synonym">Lathyrus oleraceus</name>
    <dbReference type="NCBI Taxonomy" id="3888"/>
    <lineage>
        <taxon>Eukaryota</taxon>
        <taxon>Viridiplantae</taxon>
        <taxon>Streptophyta</taxon>
        <taxon>Embryophyta</taxon>
        <taxon>Tracheophyta</taxon>
        <taxon>Spermatophyta</taxon>
        <taxon>Magnoliopsida</taxon>
        <taxon>eudicotyledons</taxon>
        <taxon>Gunneridae</taxon>
        <taxon>Pentapetalae</taxon>
        <taxon>rosids</taxon>
        <taxon>fabids</taxon>
        <taxon>Fabales</taxon>
        <taxon>Fabaceae</taxon>
        <taxon>Papilionoideae</taxon>
        <taxon>50 kb inversion clade</taxon>
        <taxon>NPAAA clade</taxon>
        <taxon>Hologalegina</taxon>
        <taxon>IRL clade</taxon>
        <taxon>Fabeae</taxon>
        <taxon>Lathyrus</taxon>
    </lineage>
</organism>
<name>A0A9D5B1H3_PEA</name>